<dbReference type="Proteomes" id="UP000280668">
    <property type="component" value="Unassembled WGS sequence"/>
</dbReference>
<keyword evidence="1" id="KW-0472">Membrane</keyword>
<evidence type="ECO:0000256" key="1">
    <source>
        <dbReference type="SAM" id="Phobius"/>
    </source>
</evidence>
<comment type="caution">
    <text evidence="2">The sequence shown here is derived from an EMBL/GenBank/DDBJ whole genome shotgun (WGS) entry which is preliminary data.</text>
</comment>
<proteinExistence type="predicted"/>
<evidence type="ECO:0000313" key="3">
    <source>
        <dbReference type="Proteomes" id="UP000280668"/>
    </source>
</evidence>
<accession>A0A3N2B8W1</accession>
<keyword evidence="3" id="KW-1185">Reference proteome</keyword>
<reference evidence="2 3" key="1">
    <citation type="submission" date="2018-11" db="EMBL/GenBank/DDBJ databases">
        <title>Sequencing the genomes of 1000 actinobacteria strains.</title>
        <authorList>
            <person name="Klenk H.-P."/>
        </authorList>
    </citation>
    <scope>NUCLEOTIDE SEQUENCE [LARGE SCALE GENOMIC DNA]</scope>
    <source>
        <strain evidence="2 3">DSM 11294</strain>
    </source>
</reference>
<organism evidence="2 3">
    <name type="scientific">Bogoriella caseilytica</name>
    <dbReference type="NCBI Taxonomy" id="56055"/>
    <lineage>
        <taxon>Bacteria</taxon>
        <taxon>Bacillati</taxon>
        <taxon>Actinomycetota</taxon>
        <taxon>Actinomycetes</taxon>
        <taxon>Micrococcales</taxon>
        <taxon>Bogoriellaceae</taxon>
        <taxon>Bogoriella</taxon>
    </lineage>
</organism>
<keyword evidence="1" id="KW-1133">Transmembrane helix</keyword>
<protein>
    <submittedName>
        <fullName evidence="2">Uncharacterized protein</fullName>
    </submittedName>
</protein>
<dbReference type="EMBL" id="RKHK01000001">
    <property type="protein sequence ID" value="ROR71680.1"/>
    <property type="molecule type" value="Genomic_DNA"/>
</dbReference>
<sequence>MIRTSLDSRLVQTVAAVVTTTAYYAVPDVFTSRASRGLAKCGCLAVATGASVAAFRQSKREAPAEALSEKLRPEEFVTVEALLEKAVPNAGSDAGPKAHAGAGRAGMAGLAAGGLAVSVGAIAASVAIERRIFRAGERRAAAGRRLPHTRAALVYGALSGALTWAMESDDAARAEQ</sequence>
<dbReference type="AlphaFoldDB" id="A0A3N2B8W1"/>
<feature type="transmembrane region" description="Helical" evidence="1">
    <location>
        <begin position="105"/>
        <end position="128"/>
    </location>
</feature>
<name>A0A3N2B8W1_9MICO</name>
<gene>
    <name evidence="2" type="ORF">EDD31_0017</name>
</gene>
<dbReference type="RefSeq" id="WP_148058817.1">
    <property type="nucleotide sequence ID" value="NZ_RKHK01000001.1"/>
</dbReference>
<evidence type="ECO:0000313" key="2">
    <source>
        <dbReference type="EMBL" id="ROR71680.1"/>
    </source>
</evidence>
<keyword evidence="1" id="KW-0812">Transmembrane</keyword>